<proteinExistence type="predicted"/>
<name>A0A1K0HIX3_9BASI</name>
<gene>
    <name evidence="2" type="ORF">UBRO_20857</name>
</gene>
<evidence type="ECO:0000313" key="3">
    <source>
        <dbReference type="Proteomes" id="UP000179920"/>
    </source>
</evidence>
<feature type="transmembrane region" description="Helical" evidence="1">
    <location>
        <begin position="71"/>
        <end position="90"/>
    </location>
</feature>
<evidence type="ECO:0000313" key="2">
    <source>
        <dbReference type="EMBL" id="SAM84822.1"/>
    </source>
</evidence>
<keyword evidence="1" id="KW-0472">Membrane</keyword>
<dbReference type="Proteomes" id="UP000179920">
    <property type="component" value="Chromosome XV"/>
</dbReference>
<dbReference type="AlphaFoldDB" id="A0A1K0HIX3"/>
<sequence length="117" mass="12807">MFRNCTTVVRRHVFASLSSNARMSFLSHAEVSCAGPRGAGLHLGISSCAMLFALPTLSLRPRPALYFGNVYWLYTYLSFSWFGHTVLPVVCRRPRGTTTRPFASLVAAPGRSPATAL</sequence>
<accession>A0A1K0HIX3</accession>
<dbReference type="EMBL" id="LT558131">
    <property type="protein sequence ID" value="SAM84822.1"/>
    <property type="molecule type" value="Genomic_DNA"/>
</dbReference>
<keyword evidence="1" id="KW-0812">Transmembrane</keyword>
<reference evidence="3" key="1">
    <citation type="submission" date="2016-04" db="EMBL/GenBank/DDBJ databases">
        <authorList>
            <person name="Guldener U."/>
            <person name="Guldener U."/>
        </authorList>
    </citation>
    <scope>NUCLEOTIDE SEQUENCE [LARGE SCALE GENOMIC DNA]</scope>
    <source>
        <strain evidence="3">UB2112</strain>
    </source>
</reference>
<feature type="transmembrane region" description="Helical" evidence="1">
    <location>
        <begin position="39"/>
        <end position="59"/>
    </location>
</feature>
<protein>
    <submittedName>
        <fullName evidence="2">Uncharacterized protein</fullName>
    </submittedName>
</protein>
<keyword evidence="1" id="KW-1133">Transmembrane helix</keyword>
<organism evidence="2 3">
    <name type="scientific">Ustilago bromivora</name>
    <dbReference type="NCBI Taxonomy" id="307758"/>
    <lineage>
        <taxon>Eukaryota</taxon>
        <taxon>Fungi</taxon>
        <taxon>Dikarya</taxon>
        <taxon>Basidiomycota</taxon>
        <taxon>Ustilaginomycotina</taxon>
        <taxon>Ustilaginomycetes</taxon>
        <taxon>Ustilaginales</taxon>
        <taxon>Ustilaginaceae</taxon>
        <taxon>Ustilago</taxon>
    </lineage>
</organism>
<evidence type="ECO:0000256" key="1">
    <source>
        <dbReference type="SAM" id="Phobius"/>
    </source>
</evidence>